<evidence type="ECO:0000313" key="3">
    <source>
        <dbReference type="Proteomes" id="UP001317870"/>
    </source>
</evidence>
<accession>A0ABM8CTN8</accession>
<dbReference type="SMART" id="SM00450">
    <property type="entry name" value="RHOD"/>
    <property type="match status" value="1"/>
</dbReference>
<sequence length="132" mass="13734">MSTGAEDMVAQARAQLERVAPEQAAALQSQGGLIVDIRPHANRSAEGEIPGAVVVERIVLEWRLDPNGEHRLPGITPDTPVVLVCNEGYASSLAAADGLRLGLRRVTDLVGGFRAWKAAGLPVAPGGTPAVP</sequence>
<evidence type="ECO:0000313" key="2">
    <source>
        <dbReference type="EMBL" id="BDT98339.1"/>
    </source>
</evidence>
<dbReference type="Pfam" id="PF00581">
    <property type="entry name" value="Rhodanese"/>
    <property type="match status" value="1"/>
</dbReference>
<dbReference type="Proteomes" id="UP001317870">
    <property type="component" value="Chromosome"/>
</dbReference>
<protein>
    <submittedName>
        <fullName evidence="2">Sulfurtransferase</fullName>
    </submittedName>
</protein>
<gene>
    <name evidence="2" type="ORF">IFM12276_13680</name>
</gene>
<name>A0ABM8CTN8_9NOCA</name>
<dbReference type="InterPro" id="IPR001763">
    <property type="entry name" value="Rhodanese-like_dom"/>
</dbReference>
<dbReference type="SUPFAM" id="SSF52821">
    <property type="entry name" value="Rhodanese/Cell cycle control phosphatase"/>
    <property type="match status" value="1"/>
</dbReference>
<evidence type="ECO:0000259" key="1">
    <source>
        <dbReference type="PROSITE" id="PS50206"/>
    </source>
</evidence>
<reference evidence="2 3" key="1">
    <citation type="submission" date="2022-11" db="EMBL/GenBank/DDBJ databases">
        <title>Genome Sequencing of Nocardia sp. ON39_IFM12276 and assembly.</title>
        <authorList>
            <person name="Shimojima M."/>
            <person name="Toyokawa M."/>
            <person name="Uesaka K."/>
        </authorList>
    </citation>
    <scope>NUCLEOTIDE SEQUENCE [LARGE SCALE GENOMIC DNA]</scope>
    <source>
        <strain evidence="2 3">IFM 12276</strain>
    </source>
</reference>
<dbReference type="RefSeq" id="WP_281878358.1">
    <property type="nucleotide sequence ID" value="NZ_AP026978.1"/>
</dbReference>
<organism evidence="2 3">
    <name type="scientific">Nocardia sputorum</name>
    <dbReference type="NCBI Taxonomy" id="2984338"/>
    <lineage>
        <taxon>Bacteria</taxon>
        <taxon>Bacillati</taxon>
        <taxon>Actinomycetota</taxon>
        <taxon>Actinomycetes</taxon>
        <taxon>Mycobacteriales</taxon>
        <taxon>Nocardiaceae</taxon>
        <taxon>Nocardia</taxon>
    </lineage>
</organism>
<feature type="domain" description="Rhodanese" evidence="1">
    <location>
        <begin position="28"/>
        <end position="125"/>
    </location>
</feature>
<dbReference type="PROSITE" id="PS50206">
    <property type="entry name" value="RHODANESE_3"/>
    <property type="match status" value="1"/>
</dbReference>
<keyword evidence="3" id="KW-1185">Reference proteome</keyword>
<proteinExistence type="predicted"/>
<dbReference type="Gene3D" id="3.40.250.10">
    <property type="entry name" value="Rhodanese-like domain"/>
    <property type="match status" value="1"/>
</dbReference>
<dbReference type="EMBL" id="AP026978">
    <property type="protein sequence ID" value="BDT98339.1"/>
    <property type="molecule type" value="Genomic_DNA"/>
</dbReference>
<dbReference type="InterPro" id="IPR036873">
    <property type="entry name" value="Rhodanese-like_dom_sf"/>
</dbReference>